<keyword evidence="2 4" id="KW-0560">Oxidoreductase</keyword>
<evidence type="ECO:0000259" key="6">
    <source>
        <dbReference type="Pfam" id="PF02826"/>
    </source>
</evidence>
<dbReference type="CDD" id="cd12156">
    <property type="entry name" value="HPPR"/>
    <property type="match status" value="1"/>
</dbReference>
<dbReference type="EMBL" id="NWQG01000084">
    <property type="protein sequence ID" value="PDQ20371.1"/>
    <property type="molecule type" value="Genomic_DNA"/>
</dbReference>
<dbReference type="Proteomes" id="UP000219182">
    <property type="component" value="Unassembled WGS sequence"/>
</dbReference>
<proteinExistence type="inferred from homology"/>
<dbReference type="Pfam" id="PF00389">
    <property type="entry name" value="2-Hacid_dh"/>
    <property type="match status" value="1"/>
</dbReference>
<evidence type="ECO:0000256" key="1">
    <source>
        <dbReference type="ARBA" id="ARBA00022857"/>
    </source>
</evidence>
<evidence type="ECO:0000256" key="2">
    <source>
        <dbReference type="ARBA" id="ARBA00023002"/>
    </source>
</evidence>
<accession>A0A2A6FFH0</accession>
<dbReference type="InterPro" id="IPR050223">
    <property type="entry name" value="D-isomer_2-hydroxyacid_DH"/>
</dbReference>
<dbReference type="AlphaFoldDB" id="A0A2A6FFH0"/>
<evidence type="ECO:0000259" key="5">
    <source>
        <dbReference type="Pfam" id="PF00389"/>
    </source>
</evidence>
<evidence type="ECO:0000256" key="3">
    <source>
        <dbReference type="ARBA" id="ARBA00023027"/>
    </source>
</evidence>
<dbReference type="PANTHER" id="PTHR10996:SF178">
    <property type="entry name" value="2-HYDROXYACID DEHYDROGENASE YGL185C-RELATED"/>
    <property type="match status" value="1"/>
</dbReference>
<comment type="caution">
    <text evidence="7">The sequence shown here is derived from an EMBL/GenBank/DDBJ whole genome shotgun (WGS) entry which is preliminary data.</text>
</comment>
<dbReference type="FunFam" id="3.40.50.720:FF:000213">
    <property type="entry name" value="Putative 2-hydroxyacid dehydrogenase"/>
    <property type="match status" value="1"/>
</dbReference>
<sequence length="328" mass="35174">MTKTEQSLPVAILVPGQFNDHAIGRIDRTFRQVKIERADPSLVTDDIRRTVRGIASFGGINAALIDALPNLEIIANFGVGYDSVDARHAAQRGIMVTNTPDVLTEEVADTALGLLINTIRELPRAETWLRDGSWVREGNYPLSRLTLRGRTIGIFGMGRIGLAIARRLEAFGLSSIAYHNRRRVEGLSYDYHPTLKGLASAVDTLISVAPGGASTEKAVNAEILEALGPNGVFINIGRGSTVDEAALAAALANKTIAAAGLDVFADEPNVPQPLLDAPNMSLLPHVGSASEHTRSAMADLCVDNLVSWFSQGRALTPVPETEKVKARR</sequence>
<dbReference type="GO" id="GO:0016618">
    <property type="term" value="F:hydroxypyruvate reductase [NAD(P)H] activity"/>
    <property type="evidence" value="ECO:0007669"/>
    <property type="project" value="TreeGrafter"/>
</dbReference>
<comment type="similarity">
    <text evidence="4">Belongs to the D-isomer specific 2-hydroxyacid dehydrogenase family.</text>
</comment>
<gene>
    <name evidence="7" type="ORF">CN311_14510</name>
</gene>
<evidence type="ECO:0000313" key="7">
    <source>
        <dbReference type="EMBL" id="PDQ20371.1"/>
    </source>
</evidence>
<dbReference type="GO" id="GO:0030267">
    <property type="term" value="F:glyoxylate reductase (NADPH) activity"/>
    <property type="evidence" value="ECO:0007669"/>
    <property type="project" value="TreeGrafter"/>
</dbReference>
<dbReference type="SUPFAM" id="SSF51735">
    <property type="entry name" value="NAD(P)-binding Rossmann-fold domains"/>
    <property type="match status" value="1"/>
</dbReference>
<organism evidence="7 8">
    <name type="scientific">Mesorhizobium sanjuanii</name>
    <dbReference type="NCBI Taxonomy" id="2037900"/>
    <lineage>
        <taxon>Bacteria</taxon>
        <taxon>Pseudomonadati</taxon>
        <taxon>Pseudomonadota</taxon>
        <taxon>Alphaproteobacteria</taxon>
        <taxon>Hyphomicrobiales</taxon>
        <taxon>Phyllobacteriaceae</taxon>
        <taxon>Mesorhizobium</taxon>
    </lineage>
</organism>
<dbReference type="Gene3D" id="3.40.50.720">
    <property type="entry name" value="NAD(P)-binding Rossmann-like Domain"/>
    <property type="match status" value="2"/>
</dbReference>
<evidence type="ECO:0000313" key="8">
    <source>
        <dbReference type="Proteomes" id="UP000219182"/>
    </source>
</evidence>
<dbReference type="RefSeq" id="WP_097574464.1">
    <property type="nucleotide sequence ID" value="NZ_NWQG01000084.1"/>
</dbReference>
<dbReference type="InterPro" id="IPR006139">
    <property type="entry name" value="D-isomer_2_OHA_DH_cat_dom"/>
</dbReference>
<evidence type="ECO:0000256" key="4">
    <source>
        <dbReference type="RuleBase" id="RU003719"/>
    </source>
</evidence>
<keyword evidence="1" id="KW-0521">NADP</keyword>
<dbReference type="InterPro" id="IPR036291">
    <property type="entry name" value="NAD(P)-bd_dom_sf"/>
</dbReference>
<keyword evidence="3" id="KW-0520">NAD</keyword>
<dbReference type="Pfam" id="PF02826">
    <property type="entry name" value="2-Hacid_dh_C"/>
    <property type="match status" value="1"/>
</dbReference>
<dbReference type="PANTHER" id="PTHR10996">
    <property type="entry name" value="2-HYDROXYACID DEHYDROGENASE-RELATED"/>
    <property type="match status" value="1"/>
</dbReference>
<protein>
    <submittedName>
        <fullName evidence="7">2-hydroxyacid dehydrogenase</fullName>
    </submittedName>
</protein>
<dbReference type="SUPFAM" id="SSF52283">
    <property type="entry name" value="Formate/glycerate dehydrogenase catalytic domain-like"/>
    <property type="match status" value="1"/>
</dbReference>
<dbReference type="GO" id="GO:0051287">
    <property type="term" value="F:NAD binding"/>
    <property type="evidence" value="ECO:0007669"/>
    <property type="project" value="InterPro"/>
</dbReference>
<feature type="domain" description="D-isomer specific 2-hydroxyacid dehydrogenase catalytic" evidence="5">
    <location>
        <begin position="32"/>
        <end position="318"/>
    </location>
</feature>
<keyword evidence="8" id="KW-1185">Reference proteome</keyword>
<reference evidence="7 8" key="1">
    <citation type="submission" date="2017-09" db="EMBL/GenBank/DDBJ databases">
        <title>Mesorhizobum sanjuanii sp. nov. isolated from nodules of Lotus tenuis in saline-alkaline lowlands of Flooding Pampa.</title>
        <authorList>
            <person name="Sannazzaro A.I."/>
            <person name="Torres Tejerizo G.A."/>
            <person name="Fontana F."/>
            <person name="Cumpa Velazquez L.M."/>
            <person name="Hansen L."/>
            <person name="Pistorio M."/>
            <person name="Estrella M.J."/>
        </authorList>
    </citation>
    <scope>NUCLEOTIDE SEQUENCE [LARGE SCALE GENOMIC DNA]</scope>
    <source>
        <strain evidence="7 8">BSA136</strain>
    </source>
</reference>
<dbReference type="GO" id="GO:0005829">
    <property type="term" value="C:cytosol"/>
    <property type="evidence" value="ECO:0007669"/>
    <property type="project" value="TreeGrafter"/>
</dbReference>
<feature type="domain" description="D-isomer specific 2-hydroxyacid dehydrogenase NAD-binding" evidence="6">
    <location>
        <begin position="112"/>
        <end position="287"/>
    </location>
</feature>
<name>A0A2A6FFH0_9HYPH</name>
<dbReference type="InterPro" id="IPR006140">
    <property type="entry name" value="D-isomer_DH_NAD-bd"/>
</dbReference>